<comment type="caution">
    <text evidence="2">The sequence shown here is derived from an EMBL/GenBank/DDBJ whole genome shotgun (WGS) entry which is preliminary data.</text>
</comment>
<dbReference type="Proteomes" id="UP001249851">
    <property type="component" value="Unassembled WGS sequence"/>
</dbReference>
<proteinExistence type="predicted"/>
<evidence type="ECO:0000313" key="3">
    <source>
        <dbReference type="Proteomes" id="UP001249851"/>
    </source>
</evidence>
<feature type="region of interest" description="Disordered" evidence="1">
    <location>
        <begin position="1"/>
        <end position="25"/>
    </location>
</feature>
<name>A0AAD9V2B2_ACRCE</name>
<accession>A0AAD9V2B2</accession>
<protein>
    <submittedName>
        <fullName evidence="2">Uncharacterized protein</fullName>
    </submittedName>
</protein>
<reference evidence="2" key="2">
    <citation type="journal article" date="2023" name="Science">
        <title>Genomic signatures of disease resistance in endangered staghorn corals.</title>
        <authorList>
            <person name="Vollmer S.V."/>
            <person name="Selwyn J.D."/>
            <person name="Despard B.A."/>
            <person name="Roesel C.L."/>
        </authorList>
    </citation>
    <scope>NUCLEOTIDE SEQUENCE</scope>
    <source>
        <strain evidence="2">K2</strain>
    </source>
</reference>
<sequence>MIENLTEDLGISGISKGCNESAAKRELPAPTQVEMEDFYSNLSKCKSEAAVMSLITLFVKSYVLPS</sequence>
<organism evidence="2 3">
    <name type="scientific">Acropora cervicornis</name>
    <name type="common">Staghorn coral</name>
    <dbReference type="NCBI Taxonomy" id="6130"/>
    <lineage>
        <taxon>Eukaryota</taxon>
        <taxon>Metazoa</taxon>
        <taxon>Cnidaria</taxon>
        <taxon>Anthozoa</taxon>
        <taxon>Hexacorallia</taxon>
        <taxon>Scleractinia</taxon>
        <taxon>Astrocoeniina</taxon>
        <taxon>Acroporidae</taxon>
        <taxon>Acropora</taxon>
    </lineage>
</organism>
<keyword evidence="3" id="KW-1185">Reference proteome</keyword>
<dbReference type="EMBL" id="JARQWQ010000043">
    <property type="protein sequence ID" value="KAK2558633.1"/>
    <property type="molecule type" value="Genomic_DNA"/>
</dbReference>
<evidence type="ECO:0000313" key="2">
    <source>
        <dbReference type="EMBL" id="KAK2558633.1"/>
    </source>
</evidence>
<gene>
    <name evidence="2" type="ORF">P5673_018826</name>
</gene>
<dbReference type="AlphaFoldDB" id="A0AAD9V2B2"/>
<evidence type="ECO:0000256" key="1">
    <source>
        <dbReference type="SAM" id="MobiDB-lite"/>
    </source>
</evidence>
<reference evidence="2" key="1">
    <citation type="journal article" date="2023" name="G3 (Bethesda)">
        <title>Whole genome assembly and annotation of the endangered Caribbean coral Acropora cervicornis.</title>
        <authorList>
            <person name="Selwyn J.D."/>
            <person name="Vollmer S.V."/>
        </authorList>
    </citation>
    <scope>NUCLEOTIDE SEQUENCE</scope>
    <source>
        <strain evidence="2">K2</strain>
    </source>
</reference>